<evidence type="ECO:0000313" key="5">
    <source>
        <dbReference type="EMBL" id="SDO54768.1"/>
    </source>
</evidence>
<feature type="domain" description="Carboxyltransferase" evidence="4">
    <location>
        <begin position="1"/>
        <end position="197"/>
    </location>
</feature>
<dbReference type="InterPro" id="IPR003833">
    <property type="entry name" value="CT_C_D"/>
</dbReference>
<evidence type="ECO:0000256" key="1">
    <source>
        <dbReference type="ARBA" id="ARBA00022741"/>
    </source>
</evidence>
<dbReference type="Pfam" id="PF02682">
    <property type="entry name" value="CT_C_D"/>
    <property type="match status" value="1"/>
</dbReference>
<dbReference type="OrthoDB" id="9778567at2"/>
<gene>
    <name evidence="5" type="ORF">SAMN04515671_1289</name>
</gene>
<accession>A0A1H0KFM5</accession>
<evidence type="ECO:0000256" key="3">
    <source>
        <dbReference type="ARBA" id="ARBA00022840"/>
    </source>
</evidence>
<dbReference type="GO" id="GO:0016787">
    <property type="term" value="F:hydrolase activity"/>
    <property type="evidence" value="ECO:0007669"/>
    <property type="project" value="UniProtKB-KW"/>
</dbReference>
<sequence length="210" mass="22248">MRILACGERAVLAELGDLAEVMSLDRVLRATSPPGVIDVVPAARTVLVRFDPEVVNAQEISAWITRAKGDPGTAEVHLVAPPGATIVIPVRYDGEDLTSVAAACGLTPAEVITLHTESEFTVAFCGFAPGFAYLAGVPDILRVARRPTPRTRVPAGSVALADEFSAVYPQASPGGWQLIGHTELTVFDVDGEIPAPLTPGTRVRFVEVRR</sequence>
<keyword evidence="2" id="KW-0378">Hydrolase</keyword>
<dbReference type="Gene3D" id="2.40.100.10">
    <property type="entry name" value="Cyclophilin-like"/>
    <property type="match status" value="1"/>
</dbReference>
<reference evidence="5 6" key="1">
    <citation type="submission" date="2016-10" db="EMBL/GenBank/DDBJ databases">
        <authorList>
            <person name="de Groot N.N."/>
        </authorList>
    </citation>
    <scope>NUCLEOTIDE SEQUENCE [LARGE SCALE GENOMIC DNA]</scope>
    <source>
        <strain evidence="6">P4-7,KCTC 19426,CECT 7604</strain>
    </source>
</reference>
<dbReference type="InterPro" id="IPR010016">
    <property type="entry name" value="PxpB"/>
</dbReference>
<dbReference type="SMART" id="SM00796">
    <property type="entry name" value="AHS1"/>
    <property type="match status" value="1"/>
</dbReference>
<dbReference type="Proteomes" id="UP000198741">
    <property type="component" value="Chromosome I"/>
</dbReference>
<evidence type="ECO:0000313" key="6">
    <source>
        <dbReference type="Proteomes" id="UP000198741"/>
    </source>
</evidence>
<dbReference type="Gene3D" id="3.30.1360.40">
    <property type="match status" value="1"/>
</dbReference>
<dbReference type="GO" id="GO:0005524">
    <property type="term" value="F:ATP binding"/>
    <property type="evidence" value="ECO:0007669"/>
    <property type="project" value="UniProtKB-KW"/>
</dbReference>
<evidence type="ECO:0000259" key="4">
    <source>
        <dbReference type="SMART" id="SM00796"/>
    </source>
</evidence>
<organism evidence="5 6">
    <name type="scientific">Nakamurella panacisegetis</name>
    <dbReference type="NCBI Taxonomy" id="1090615"/>
    <lineage>
        <taxon>Bacteria</taxon>
        <taxon>Bacillati</taxon>
        <taxon>Actinomycetota</taxon>
        <taxon>Actinomycetes</taxon>
        <taxon>Nakamurellales</taxon>
        <taxon>Nakamurellaceae</taxon>
        <taxon>Nakamurella</taxon>
    </lineage>
</organism>
<dbReference type="SUPFAM" id="SSF160467">
    <property type="entry name" value="PH0987 N-terminal domain-like"/>
    <property type="match status" value="1"/>
</dbReference>
<dbReference type="InterPro" id="IPR029000">
    <property type="entry name" value="Cyclophilin-like_dom_sf"/>
</dbReference>
<evidence type="ECO:0000256" key="2">
    <source>
        <dbReference type="ARBA" id="ARBA00022801"/>
    </source>
</evidence>
<dbReference type="STRING" id="1090615.SAMN04515671_1289"/>
<proteinExistence type="predicted"/>
<dbReference type="EMBL" id="LT629710">
    <property type="protein sequence ID" value="SDO54768.1"/>
    <property type="molecule type" value="Genomic_DNA"/>
</dbReference>
<name>A0A1H0KFM5_9ACTN</name>
<dbReference type="PANTHER" id="PTHR34698">
    <property type="entry name" value="5-OXOPROLINASE SUBUNIT B"/>
    <property type="match status" value="1"/>
</dbReference>
<protein>
    <submittedName>
        <fullName evidence="5">Sensor histidine kinase inhibitor, KipI family</fullName>
    </submittedName>
</protein>
<dbReference type="SUPFAM" id="SSF50891">
    <property type="entry name" value="Cyclophilin-like"/>
    <property type="match status" value="1"/>
</dbReference>
<keyword evidence="3" id="KW-0067">ATP-binding</keyword>
<keyword evidence="6" id="KW-1185">Reference proteome</keyword>
<dbReference type="RefSeq" id="WP_090475201.1">
    <property type="nucleotide sequence ID" value="NZ_LT629710.1"/>
</dbReference>
<dbReference type="PANTHER" id="PTHR34698:SF2">
    <property type="entry name" value="5-OXOPROLINASE SUBUNIT B"/>
    <property type="match status" value="1"/>
</dbReference>
<keyword evidence="1" id="KW-0547">Nucleotide-binding</keyword>
<dbReference type="AlphaFoldDB" id="A0A1H0KFM5"/>